<dbReference type="Pfam" id="PF00501">
    <property type="entry name" value="AMP-binding"/>
    <property type="match status" value="1"/>
</dbReference>
<feature type="domain" description="AMP-dependent synthetase/ligase" evidence="3">
    <location>
        <begin position="4"/>
        <end position="361"/>
    </location>
</feature>
<dbReference type="InterPro" id="IPR000873">
    <property type="entry name" value="AMP-dep_synth/lig_dom"/>
</dbReference>
<evidence type="ECO:0000313" key="6">
    <source>
        <dbReference type="Proteomes" id="UP000196138"/>
    </source>
</evidence>
<dbReference type="PANTHER" id="PTHR43201">
    <property type="entry name" value="ACYL-COA SYNTHETASE"/>
    <property type="match status" value="1"/>
</dbReference>
<organism evidence="5 6">
    <name type="scientific">Comamonas serinivorans</name>
    <dbReference type="NCBI Taxonomy" id="1082851"/>
    <lineage>
        <taxon>Bacteria</taxon>
        <taxon>Pseudomonadati</taxon>
        <taxon>Pseudomonadota</taxon>
        <taxon>Betaproteobacteria</taxon>
        <taxon>Burkholderiales</taxon>
        <taxon>Comamonadaceae</taxon>
        <taxon>Comamonas</taxon>
    </lineage>
</organism>
<evidence type="ECO:0000256" key="2">
    <source>
        <dbReference type="ARBA" id="ARBA00022598"/>
    </source>
</evidence>
<dbReference type="Gene3D" id="3.30.300.30">
    <property type="match status" value="1"/>
</dbReference>
<dbReference type="InterPro" id="IPR042099">
    <property type="entry name" value="ANL_N_sf"/>
</dbReference>
<gene>
    <name evidence="5" type="ORF">CCO03_09225</name>
</gene>
<dbReference type="EMBL" id="CP021455">
    <property type="protein sequence ID" value="ARU04836.1"/>
    <property type="molecule type" value="Genomic_DNA"/>
</dbReference>
<dbReference type="PROSITE" id="PS00455">
    <property type="entry name" value="AMP_BINDING"/>
    <property type="match status" value="1"/>
</dbReference>
<dbReference type="OrthoDB" id="9766486at2"/>
<dbReference type="KEGG" id="cser:CCO03_09225"/>
<evidence type="ECO:0000256" key="1">
    <source>
        <dbReference type="ARBA" id="ARBA00006432"/>
    </source>
</evidence>
<protein>
    <submittedName>
        <fullName evidence="5">Acyl-CoA synthetase</fullName>
    </submittedName>
</protein>
<reference evidence="5 6" key="1">
    <citation type="submission" date="2017-05" db="EMBL/GenBank/DDBJ databases">
        <authorList>
            <person name="Song R."/>
            <person name="Chenine A.L."/>
            <person name="Ruprecht R.M."/>
        </authorList>
    </citation>
    <scope>NUCLEOTIDE SEQUENCE [LARGE SCALE GENOMIC DNA]</scope>
    <source>
        <strain evidence="5 6">DSM 26136</strain>
    </source>
</reference>
<sequence length="521" mass="56687">MSDFHTWAQKQPEKAVLIQAESGASLTARELDADAQRMARWFLAKGLADGASVALVVENRNELIALALGAELAGLYFTPISTHLTAAEVAYIVQDCSAQLVIATAKTAPMLSEVPAGLPRYSLDGRLPDAPELVDLPAELATVDVGTALPPRSRGRDLLYSSGTTGRPKGVKRPLVPFEKKHELEPAALNAQQTYGLDEHTVYLSPAPLYHAAPLRFCLRVLGFGGTVVIMPRFDPETALALIERHRVTHSQWVPTMFTRMLALPEATRARYRTDSLRVAIHAAAPCPVPLKQAMLAWWGDILIEYYGGSEGVGITTITAPEWHERPGSVGRATLGVIHIVGDDGQELPPGEIGRIYFSGGPTFSYLNDEAKTREAYNDRGWATYGDIGHVDEAGYLFLSDRRADLILAGGVNIYPQEIENALSTHPAVADVAVVGVPDADFGEVPLAIVTLRPGQAADEAQAQALLAHAADKLARLKWPHRVVFETELPRLETGKLLRRVLKERYREQANAGFLVRKSKA</sequence>
<dbReference type="GO" id="GO:0006631">
    <property type="term" value="P:fatty acid metabolic process"/>
    <property type="evidence" value="ECO:0007669"/>
    <property type="project" value="TreeGrafter"/>
</dbReference>
<dbReference type="Gene3D" id="3.40.50.12780">
    <property type="entry name" value="N-terminal domain of ligase-like"/>
    <property type="match status" value="1"/>
</dbReference>
<dbReference type="InterPro" id="IPR020845">
    <property type="entry name" value="AMP-binding_CS"/>
</dbReference>
<dbReference type="SUPFAM" id="SSF56801">
    <property type="entry name" value="Acetyl-CoA synthetase-like"/>
    <property type="match status" value="1"/>
</dbReference>
<dbReference type="InterPro" id="IPR045851">
    <property type="entry name" value="AMP-bd_C_sf"/>
</dbReference>
<evidence type="ECO:0000259" key="4">
    <source>
        <dbReference type="Pfam" id="PF13193"/>
    </source>
</evidence>
<dbReference type="GO" id="GO:0031956">
    <property type="term" value="F:medium-chain fatty acid-CoA ligase activity"/>
    <property type="evidence" value="ECO:0007669"/>
    <property type="project" value="TreeGrafter"/>
</dbReference>
<dbReference type="AlphaFoldDB" id="A0A1Y0EML0"/>
<name>A0A1Y0EML0_9BURK</name>
<accession>A0A1Y0EML0</accession>
<comment type="similarity">
    <text evidence="1">Belongs to the ATP-dependent AMP-binding enzyme family.</text>
</comment>
<dbReference type="RefSeq" id="WP_087280192.1">
    <property type="nucleotide sequence ID" value="NZ_CP021455.1"/>
</dbReference>
<keyword evidence="2" id="KW-0436">Ligase</keyword>
<feature type="domain" description="AMP-binding enzyme C-terminal" evidence="4">
    <location>
        <begin position="418"/>
        <end position="496"/>
    </location>
</feature>
<evidence type="ECO:0000313" key="5">
    <source>
        <dbReference type="EMBL" id="ARU04836.1"/>
    </source>
</evidence>
<keyword evidence="6" id="KW-1185">Reference proteome</keyword>
<dbReference type="InterPro" id="IPR025110">
    <property type="entry name" value="AMP-bd_C"/>
</dbReference>
<evidence type="ECO:0000259" key="3">
    <source>
        <dbReference type="Pfam" id="PF00501"/>
    </source>
</evidence>
<dbReference type="Pfam" id="PF13193">
    <property type="entry name" value="AMP-binding_C"/>
    <property type="match status" value="1"/>
</dbReference>
<dbReference type="Proteomes" id="UP000196138">
    <property type="component" value="Chromosome"/>
</dbReference>
<proteinExistence type="inferred from homology"/>
<dbReference type="PANTHER" id="PTHR43201:SF5">
    <property type="entry name" value="MEDIUM-CHAIN ACYL-COA LIGASE ACSF2, MITOCHONDRIAL"/>
    <property type="match status" value="1"/>
</dbReference>